<dbReference type="Proteomes" id="UP000265200">
    <property type="component" value="Chromosome 11"/>
</dbReference>
<dbReference type="FunFam" id="3.30.500.10:FF:000001">
    <property type="entry name" value="H-2 class I histocompatibility antigen, alpha chain"/>
    <property type="match status" value="1"/>
</dbReference>
<dbReference type="InterPro" id="IPR011161">
    <property type="entry name" value="MHC_I-like_Ag-recog"/>
</dbReference>
<name>A0A3P9JU64_ORYLA</name>
<evidence type="ECO:0000313" key="5">
    <source>
        <dbReference type="Ensembl" id="ENSORLP00015035853.1"/>
    </source>
</evidence>
<evidence type="ECO:0000256" key="2">
    <source>
        <dbReference type="RuleBase" id="RU004439"/>
    </source>
</evidence>
<dbReference type="SUPFAM" id="SSF54452">
    <property type="entry name" value="MHC antigen-recognition domain"/>
    <property type="match status" value="1"/>
</dbReference>
<evidence type="ECO:0000313" key="6">
    <source>
        <dbReference type="Proteomes" id="UP000265200"/>
    </source>
</evidence>
<reference key="1">
    <citation type="journal article" date="2007" name="Nature">
        <title>The medaka draft genome and insights into vertebrate genome evolution.</title>
        <authorList>
            <person name="Kasahara M."/>
            <person name="Naruse K."/>
            <person name="Sasaki S."/>
            <person name="Nakatani Y."/>
            <person name="Qu W."/>
            <person name="Ahsan B."/>
            <person name="Yamada T."/>
            <person name="Nagayasu Y."/>
            <person name="Doi K."/>
            <person name="Kasai Y."/>
            <person name="Jindo T."/>
            <person name="Kobayashi D."/>
            <person name="Shimada A."/>
            <person name="Toyoda A."/>
            <person name="Kuroki Y."/>
            <person name="Fujiyama A."/>
            <person name="Sasaki T."/>
            <person name="Shimizu A."/>
            <person name="Asakawa S."/>
            <person name="Shimizu N."/>
            <person name="Hashimoto S."/>
            <person name="Yang J."/>
            <person name="Lee Y."/>
            <person name="Matsushima K."/>
            <person name="Sugano S."/>
            <person name="Sakaizumi M."/>
            <person name="Narita T."/>
            <person name="Ohishi K."/>
            <person name="Haga S."/>
            <person name="Ohta F."/>
            <person name="Nomoto H."/>
            <person name="Nogata K."/>
            <person name="Morishita T."/>
            <person name="Endo T."/>
            <person name="Shin-I T."/>
            <person name="Takeda H."/>
            <person name="Morishita S."/>
            <person name="Kohara Y."/>
        </authorList>
    </citation>
    <scope>NUCLEOTIDE SEQUENCE [LARGE SCALE GENOMIC DNA]</scope>
    <source>
        <strain>Hd-rR</strain>
    </source>
</reference>
<keyword evidence="3" id="KW-0472">Membrane</keyword>
<dbReference type="InterPro" id="IPR036179">
    <property type="entry name" value="Ig-like_dom_sf"/>
</dbReference>
<dbReference type="PRINTS" id="PR01638">
    <property type="entry name" value="MHCCLASSI"/>
</dbReference>
<keyword evidence="1" id="KW-0325">Glycoprotein</keyword>
<feature type="transmembrane region" description="Helical" evidence="3">
    <location>
        <begin position="306"/>
        <end position="329"/>
    </location>
</feature>
<keyword evidence="3" id="KW-0812">Transmembrane</keyword>
<keyword evidence="3" id="KW-1133">Transmembrane helix</keyword>
<reference evidence="5 6" key="2">
    <citation type="submission" date="2017-04" db="EMBL/GenBank/DDBJ databases">
        <title>CpG methylation of centromeres and impact of large insertions on vertebrate speciation.</title>
        <authorList>
            <person name="Ichikawa K."/>
            <person name="Yoshimura J."/>
            <person name="Morishita S."/>
        </authorList>
    </citation>
    <scope>NUCLEOTIDE SEQUENCE</scope>
    <source>
        <strain evidence="5 6">HSOK</strain>
    </source>
</reference>
<evidence type="ECO:0000259" key="4">
    <source>
        <dbReference type="PROSITE" id="PS50835"/>
    </source>
</evidence>
<dbReference type="PANTHER" id="PTHR16675:SF237">
    <property type="entry name" value="MHC CLASS I ANTIGEN TRANSCRIPT VARIANT 1-RELATED"/>
    <property type="match status" value="1"/>
</dbReference>
<dbReference type="PANTHER" id="PTHR16675">
    <property type="entry name" value="MHC CLASS I-RELATED"/>
    <property type="match status" value="1"/>
</dbReference>
<dbReference type="InterPro" id="IPR013783">
    <property type="entry name" value="Ig-like_fold"/>
</dbReference>
<dbReference type="SUPFAM" id="SSF48726">
    <property type="entry name" value="Immunoglobulin"/>
    <property type="match status" value="1"/>
</dbReference>
<dbReference type="InterPro" id="IPR007110">
    <property type="entry name" value="Ig-like_dom"/>
</dbReference>
<dbReference type="InterPro" id="IPR001039">
    <property type="entry name" value="MHC_I_a_a1/a2"/>
</dbReference>
<reference evidence="5" key="3">
    <citation type="submission" date="2025-08" db="UniProtKB">
        <authorList>
            <consortium name="Ensembl"/>
        </authorList>
    </citation>
    <scope>IDENTIFICATION</scope>
    <source>
        <strain evidence="5">HSOK</strain>
    </source>
</reference>
<dbReference type="InterPro" id="IPR003597">
    <property type="entry name" value="Ig_C1-set"/>
</dbReference>
<protein>
    <recommendedName>
        <fullName evidence="4">Ig-like domain-containing protein</fullName>
    </recommendedName>
</protein>
<dbReference type="Gene3D" id="2.60.40.10">
    <property type="entry name" value="Immunoglobulins"/>
    <property type="match status" value="1"/>
</dbReference>
<dbReference type="InterPro" id="IPR011162">
    <property type="entry name" value="MHC_I/II-like_Ag-recog"/>
</dbReference>
<dbReference type="Pfam" id="PF07654">
    <property type="entry name" value="C1-set"/>
    <property type="match status" value="1"/>
</dbReference>
<accession>A0A3P9JU64</accession>
<dbReference type="PROSITE" id="PS50835">
    <property type="entry name" value="IG_LIKE"/>
    <property type="match status" value="1"/>
</dbReference>
<proteinExistence type="inferred from homology"/>
<dbReference type="Pfam" id="PF00129">
    <property type="entry name" value="MHC_I"/>
    <property type="match status" value="1"/>
</dbReference>
<dbReference type="SMART" id="SM00407">
    <property type="entry name" value="IGc1"/>
    <property type="match status" value="1"/>
</dbReference>
<organism evidence="5 6">
    <name type="scientific">Oryzias latipes</name>
    <name type="common">Japanese rice fish</name>
    <name type="synonym">Japanese killifish</name>
    <dbReference type="NCBI Taxonomy" id="8090"/>
    <lineage>
        <taxon>Eukaryota</taxon>
        <taxon>Metazoa</taxon>
        <taxon>Chordata</taxon>
        <taxon>Craniata</taxon>
        <taxon>Vertebrata</taxon>
        <taxon>Euteleostomi</taxon>
        <taxon>Actinopterygii</taxon>
        <taxon>Neopterygii</taxon>
        <taxon>Teleostei</taxon>
        <taxon>Neoteleostei</taxon>
        <taxon>Acanthomorphata</taxon>
        <taxon>Ovalentaria</taxon>
        <taxon>Atherinomorphae</taxon>
        <taxon>Beloniformes</taxon>
        <taxon>Adrianichthyidae</taxon>
        <taxon>Oryziinae</taxon>
        <taxon>Oryzias</taxon>
    </lineage>
</organism>
<dbReference type="AlphaFoldDB" id="A0A3P9JU64"/>
<dbReference type="FunFam" id="2.60.40.10:FF:000943">
    <property type="entry name" value="Classical MHC class I molecule, alpha-chain"/>
    <property type="match status" value="1"/>
</dbReference>
<evidence type="ECO:0000256" key="1">
    <source>
        <dbReference type="ARBA" id="ARBA00023180"/>
    </source>
</evidence>
<evidence type="ECO:0000256" key="3">
    <source>
        <dbReference type="SAM" id="Phobius"/>
    </source>
</evidence>
<dbReference type="InterPro" id="IPR050208">
    <property type="entry name" value="MHC_class-I_related"/>
</dbReference>
<dbReference type="InterPro" id="IPR037055">
    <property type="entry name" value="MHC_I-like_Ag-recog_sf"/>
</dbReference>
<dbReference type="CDD" id="cd07698">
    <property type="entry name" value="IgC1_MHC_I_alpha3"/>
    <property type="match status" value="1"/>
</dbReference>
<dbReference type="Gene3D" id="3.30.500.10">
    <property type="entry name" value="MHC class I-like antigen recognition-like"/>
    <property type="match status" value="1"/>
</dbReference>
<feature type="domain" description="Ig-like" evidence="4">
    <location>
        <begin position="204"/>
        <end position="289"/>
    </location>
</feature>
<comment type="similarity">
    <text evidence="2">Belongs to the MHC class I family.</text>
</comment>
<reference evidence="5" key="4">
    <citation type="submission" date="2025-09" db="UniProtKB">
        <authorList>
            <consortium name="Ensembl"/>
        </authorList>
    </citation>
    <scope>IDENTIFICATION</scope>
    <source>
        <strain evidence="5">HSOK</strain>
    </source>
</reference>
<sequence length="362" mass="41787">MVGWLLRFKRLLQMFNSCFLFSVYHSLKYFYTASSQVPNFPEFVSVGLVDDVQIDYYDSDIRMTVPKQDWMKETMDEQYWKTETENRLGHQHIFKARIEILKRCFNQTGGVHVYQRMYGCEWDETEEVKGYDQYGYDGEDFIALDLKSESWTAAKQQAEITKNNWNNDKAFTVGQKHYLTHICPEWLKKYVNYGRKSLMRKVLPSVSLLQKSSSSAVSCHATGFYPDRAELLWRRDGEEIHEGVEKGQILPNNDGTFQMSVDLQLPSGEDMQRYECVFQLSGVKEDVITKLEKAKIRTNEGSSSQMLIIIGVLAAVIAVILSVSAFIIYKKKNGFRLTVSDLTAVDNTEIQQQMLQPENPSA</sequence>
<dbReference type="Ensembl" id="ENSORLT00015030925.1">
    <property type="protein sequence ID" value="ENSORLP00015035853.1"/>
    <property type="gene ID" value="ENSORLG00015022742.1"/>
</dbReference>